<gene>
    <name evidence="2" type="ORF">CGZ90_19795</name>
</gene>
<dbReference type="OrthoDB" id="9816277at2"/>
<evidence type="ECO:0000259" key="1">
    <source>
        <dbReference type="Pfam" id="PF06114"/>
    </source>
</evidence>
<dbReference type="EMBL" id="NOII01000075">
    <property type="protein sequence ID" value="OYD56003.1"/>
    <property type="molecule type" value="Genomic_DNA"/>
</dbReference>
<dbReference type="AlphaFoldDB" id="A0A235F4H9"/>
<comment type="caution">
    <text evidence="2">The sequence shown here is derived from an EMBL/GenBank/DDBJ whole genome shotgun (WGS) entry which is preliminary data.</text>
</comment>
<dbReference type="Gene3D" id="1.10.10.2910">
    <property type="match status" value="1"/>
</dbReference>
<reference evidence="2 3" key="1">
    <citation type="submission" date="2017-07" db="EMBL/GenBank/DDBJ databases">
        <title>Fictibacillus sp. nov. GDSW-R2A3 Genome sequencing and assembly.</title>
        <authorList>
            <person name="Mayilraj S."/>
        </authorList>
    </citation>
    <scope>NUCLEOTIDE SEQUENCE [LARGE SCALE GENOMIC DNA]</scope>
    <source>
        <strain evidence="2 3">GDSW-R2A3</strain>
    </source>
</reference>
<dbReference type="InterPro" id="IPR010359">
    <property type="entry name" value="IrrE_HExxH"/>
</dbReference>
<keyword evidence="3" id="KW-1185">Reference proteome</keyword>
<proteinExistence type="predicted"/>
<dbReference type="Proteomes" id="UP000215059">
    <property type="component" value="Unassembled WGS sequence"/>
</dbReference>
<evidence type="ECO:0000313" key="3">
    <source>
        <dbReference type="Proteomes" id="UP000215059"/>
    </source>
</evidence>
<dbReference type="Pfam" id="PF06114">
    <property type="entry name" value="Peptidase_M78"/>
    <property type="match status" value="1"/>
</dbReference>
<name>A0A235F4H9_9BACL</name>
<feature type="domain" description="IrrE N-terminal-like" evidence="1">
    <location>
        <begin position="88"/>
        <end position="162"/>
    </location>
</feature>
<evidence type="ECO:0000313" key="2">
    <source>
        <dbReference type="EMBL" id="OYD56003.1"/>
    </source>
</evidence>
<accession>A0A235F4H9</accession>
<protein>
    <recommendedName>
        <fullName evidence="1">IrrE N-terminal-like domain-containing protein</fullName>
    </recommendedName>
</protein>
<sequence>MRKVMNLTKKTTYKADFVKAQNSADKVLKNNSIRELPIRVKQIANSFPNLKVRTYSWFAKKRGFSHQEVCNLVNSDEGCCLYYESLDEYLILYNDKILNKGRKRWTLAHELGHYVMNHNKISNNSSLARSSLTEDEYNEFESEANCFARELLAPPPVLNELMINDPNDISNLCEISNEASINVFKFIKQGAQFGVKYSSSHPIILLFQEFISKIKNTQRCLNCNYLFAFPNATFCPCCGSKNLRIEEKISWNELKSSSFITHQKLSIECPNCDNAYIPSGSNYCNICGAFLINKCTGITFEELHKNMKWHNSHGDCDELLDKTSRYCHRCGSTSTYFADGLLKIEN</sequence>
<organism evidence="2 3">
    <name type="scientific">Fictibacillus aquaticus</name>
    <dbReference type="NCBI Taxonomy" id="2021314"/>
    <lineage>
        <taxon>Bacteria</taxon>
        <taxon>Bacillati</taxon>
        <taxon>Bacillota</taxon>
        <taxon>Bacilli</taxon>
        <taxon>Bacillales</taxon>
        <taxon>Fictibacillaceae</taxon>
        <taxon>Fictibacillus</taxon>
    </lineage>
</organism>